<evidence type="ECO:0000256" key="5">
    <source>
        <dbReference type="ARBA" id="ARBA00023136"/>
    </source>
</evidence>
<feature type="transmembrane region" description="Helical" evidence="6">
    <location>
        <begin position="66"/>
        <end position="87"/>
    </location>
</feature>
<dbReference type="PANTHER" id="PTHR21716">
    <property type="entry name" value="TRANSMEMBRANE PROTEIN"/>
    <property type="match status" value="1"/>
</dbReference>
<comment type="subcellular location">
    <subcellularLocation>
        <location evidence="1">Membrane</location>
        <topology evidence="1">Multi-pass membrane protein</topology>
    </subcellularLocation>
</comment>
<feature type="transmembrane region" description="Helical" evidence="6">
    <location>
        <begin position="137"/>
        <end position="162"/>
    </location>
</feature>
<feature type="transmembrane region" description="Helical" evidence="6">
    <location>
        <begin position="285"/>
        <end position="304"/>
    </location>
</feature>
<dbReference type="GO" id="GO:0055085">
    <property type="term" value="P:transmembrane transport"/>
    <property type="evidence" value="ECO:0007669"/>
    <property type="project" value="TreeGrafter"/>
</dbReference>
<reference evidence="7 8" key="1">
    <citation type="journal article" date="2016" name="Nat. Commun.">
        <title>Thousands of microbial genomes shed light on interconnected biogeochemical processes in an aquifer system.</title>
        <authorList>
            <person name="Anantharaman K."/>
            <person name="Brown C.T."/>
            <person name="Hug L.A."/>
            <person name="Sharon I."/>
            <person name="Castelle C.J."/>
            <person name="Probst A.J."/>
            <person name="Thomas B.C."/>
            <person name="Singh A."/>
            <person name="Wilkins M.J."/>
            <person name="Karaoz U."/>
            <person name="Brodie E.L."/>
            <person name="Williams K.H."/>
            <person name="Hubbard S.S."/>
            <person name="Banfield J.F."/>
        </authorList>
    </citation>
    <scope>NUCLEOTIDE SEQUENCE [LARGE SCALE GENOMIC DNA]</scope>
</reference>
<dbReference type="InterPro" id="IPR002549">
    <property type="entry name" value="AI-2E-like"/>
</dbReference>
<name>A0A1G1WNL3_9BACT</name>
<keyword evidence="3 6" id="KW-0812">Transmembrane</keyword>
<accession>A0A1G1WNL3</accession>
<evidence type="ECO:0000313" key="7">
    <source>
        <dbReference type="EMBL" id="OGY29332.1"/>
    </source>
</evidence>
<comment type="caution">
    <text evidence="7">The sequence shown here is derived from an EMBL/GenBank/DDBJ whole genome shotgun (WGS) entry which is preliminary data.</text>
</comment>
<feature type="transmembrane region" description="Helical" evidence="6">
    <location>
        <begin position="250"/>
        <end position="273"/>
    </location>
</feature>
<feature type="transmembrane region" description="Helical" evidence="6">
    <location>
        <begin position="12"/>
        <end position="29"/>
    </location>
</feature>
<evidence type="ECO:0000256" key="3">
    <source>
        <dbReference type="ARBA" id="ARBA00022692"/>
    </source>
</evidence>
<evidence type="ECO:0000256" key="1">
    <source>
        <dbReference type="ARBA" id="ARBA00004141"/>
    </source>
</evidence>
<evidence type="ECO:0000256" key="6">
    <source>
        <dbReference type="SAM" id="Phobius"/>
    </source>
</evidence>
<organism evidence="7 8">
    <name type="scientific">Candidatus Woykebacteria bacterium RIFCSPHIGHO2_12_FULL_45_10</name>
    <dbReference type="NCBI Taxonomy" id="1802603"/>
    <lineage>
        <taxon>Bacteria</taxon>
        <taxon>Candidatus Woykeibacteriota</taxon>
    </lineage>
</organism>
<dbReference type="Proteomes" id="UP000178068">
    <property type="component" value="Unassembled WGS sequence"/>
</dbReference>
<sequence length="338" mass="36162">MNKITVEISPKTIIFTIGLIIGLIVAWKIRIILIALGISVILMSGFAPLVDWLVKNKVNKTLAVAVTYLLAIGALGLLLFAIIPPLIEQTRLFVIHTPILLGQLSDYLAVFGISSISTESVTQILSGRINDILGNTLGLILGVFTGFLTFVSIAVFSFYLLLEREKIKENLFIFFPHLPKAETIRLAHGIESKLGAWVRGEIILMSLVGFATWVGLSLLRIEFALPLAVIAGLLEAIAVIGPILAAVPAIIVVLASGSGLLVVLGVVALYILIQQVENYFLVPQIMKETVGLSPLVTILALLIGGSLFGIVGAAISVPTAAALQVVIFHLRDGYIKSS</sequence>
<dbReference type="AlphaFoldDB" id="A0A1G1WNL3"/>
<evidence type="ECO:0008006" key="9">
    <source>
        <dbReference type="Google" id="ProtNLM"/>
    </source>
</evidence>
<dbReference type="STRING" id="1802603.A3F35_02280"/>
<dbReference type="EMBL" id="MHCZ01000036">
    <property type="protein sequence ID" value="OGY29332.1"/>
    <property type="molecule type" value="Genomic_DNA"/>
</dbReference>
<feature type="transmembrane region" description="Helical" evidence="6">
    <location>
        <begin position="35"/>
        <end position="54"/>
    </location>
</feature>
<proteinExistence type="inferred from homology"/>
<dbReference type="GO" id="GO:0016020">
    <property type="term" value="C:membrane"/>
    <property type="evidence" value="ECO:0007669"/>
    <property type="project" value="UniProtKB-SubCell"/>
</dbReference>
<dbReference type="Pfam" id="PF01594">
    <property type="entry name" value="AI-2E_transport"/>
    <property type="match status" value="1"/>
</dbReference>
<evidence type="ECO:0000313" key="8">
    <source>
        <dbReference type="Proteomes" id="UP000178068"/>
    </source>
</evidence>
<comment type="similarity">
    <text evidence="2">Belongs to the autoinducer-2 exporter (AI-2E) (TC 2.A.86) family.</text>
</comment>
<gene>
    <name evidence="7" type="ORF">A3F35_02280</name>
</gene>
<keyword evidence="4 6" id="KW-1133">Transmembrane helix</keyword>
<dbReference type="PANTHER" id="PTHR21716:SF62">
    <property type="entry name" value="TRANSPORT PROTEIN YDBI-RELATED"/>
    <property type="match status" value="1"/>
</dbReference>
<keyword evidence="5 6" id="KW-0472">Membrane</keyword>
<protein>
    <recommendedName>
        <fullName evidence="9">AI-2E family transporter</fullName>
    </recommendedName>
</protein>
<feature type="transmembrane region" description="Helical" evidence="6">
    <location>
        <begin position="196"/>
        <end position="216"/>
    </location>
</feature>
<evidence type="ECO:0000256" key="4">
    <source>
        <dbReference type="ARBA" id="ARBA00022989"/>
    </source>
</evidence>
<feature type="transmembrane region" description="Helical" evidence="6">
    <location>
        <begin position="223"/>
        <end position="244"/>
    </location>
</feature>
<evidence type="ECO:0000256" key="2">
    <source>
        <dbReference type="ARBA" id="ARBA00009773"/>
    </source>
</evidence>